<dbReference type="AlphaFoldDB" id="A0A9P6MER6"/>
<dbReference type="PANTHER" id="PTHR43081">
    <property type="entry name" value="ADENYLATE CYCLASE, TERMINAL-DIFFERENTIATION SPECIFIC-RELATED"/>
    <property type="match status" value="1"/>
</dbReference>
<feature type="domain" description="Guanylate cyclase" evidence="2">
    <location>
        <begin position="373"/>
        <end position="512"/>
    </location>
</feature>
<dbReference type="PROSITE" id="PS51746">
    <property type="entry name" value="PPM_2"/>
    <property type="match status" value="1"/>
</dbReference>
<evidence type="ECO:0000313" key="5">
    <source>
        <dbReference type="Proteomes" id="UP000749646"/>
    </source>
</evidence>
<dbReference type="Gene3D" id="3.60.40.10">
    <property type="entry name" value="PPM-type phosphatase domain"/>
    <property type="match status" value="1"/>
</dbReference>
<feature type="region of interest" description="Disordered" evidence="1">
    <location>
        <begin position="1"/>
        <end position="23"/>
    </location>
</feature>
<evidence type="ECO:0000256" key="1">
    <source>
        <dbReference type="SAM" id="MobiDB-lite"/>
    </source>
</evidence>
<dbReference type="SUPFAM" id="SSF81606">
    <property type="entry name" value="PP2C-like"/>
    <property type="match status" value="1"/>
</dbReference>
<dbReference type="PANTHER" id="PTHR43081:SF1">
    <property type="entry name" value="ADENYLATE CYCLASE, TERMINAL-DIFFERENTIATION SPECIFIC"/>
    <property type="match status" value="1"/>
</dbReference>
<evidence type="ECO:0000313" key="4">
    <source>
        <dbReference type="EMBL" id="KAF9996004.1"/>
    </source>
</evidence>
<dbReference type="SMART" id="SM00044">
    <property type="entry name" value="CYCc"/>
    <property type="match status" value="1"/>
</dbReference>
<dbReference type="EMBL" id="JAAAHW010001244">
    <property type="protein sequence ID" value="KAF9996004.1"/>
    <property type="molecule type" value="Genomic_DNA"/>
</dbReference>
<feature type="domain" description="PPM-type phosphatase" evidence="3">
    <location>
        <begin position="69"/>
        <end position="326"/>
    </location>
</feature>
<protein>
    <submittedName>
        <fullName evidence="4">Cysteinyl-tRNA synthetase</fullName>
    </submittedName>
</protein>
<accession>A0A9P6MER6</accession>
<dbReference type="CDD" id="cd07302">
    <property type="entry name" value="CHD"/>
    <property type="match status" value="1"/>
</dbReference>
<dbReference type="InterPro" id="IPR001054">
    <property type="entry name" value="A/G_cyclase"/>
</dbReference>
<dbReference type="InterPro" id="IPR029787">
    <property type="entry name" value="Nucleotide_cyclase"/>
</dbReference>
<dbReference type="Gene3D" id="3.30.70.1230">
    <property type="entry name" value="Nucleotide cyclase"/>
    <property type="match status" value="1"/>
</dbReference>
<dbReference type="CDD" id="cd00143">
    <property type="entry name" value="PP2Cc"/>
    <property type="match status" value="1"/>
</dbReference>
<dbReference type="InterPro" id="IPR050697">
    <property type="entry name" value="Adenylyl/Guanylyl_Cyclase_3/4"/>
</dbReference>
<name>A0A9P6MER6_9FUNG</name>
<dbReference type="SUPFAM" id="SSF55073">
    <property type="entry name" value="Nucleotide cyclase"/>
    <property type="match status" value="1"/>
</dbReference>
<proteinExistence type="predicted"/>
<dbReference type="Pfam" id="PF00481">
    <property type="entry name" value="PP2C"/>
    <property type="match status" value="1"/>
</dbReference>
<dbReference type="InterPro" id="IPR001932">
    <property type="entry name" value="PPM-type_phosphatase-like_dom"/>
</dbReference>
<dbReference type="PROSITE" id="PS50125">
    <property type="entry name" value="GUANYLATE_CYCLASE_2"/>
    <property type="match status" value="1"/>
</dbReference>
<reference evidence="4" key="1">
    <citation type="journal article" date="2020" name="Fungal Divers.">
        <title>Resolving the Mortierellaceae phylogeny through synthesis of multi-gene phylogenetics and phylogenomics.</title>
        <authorList>
            <person name="Vandepol N."/>
            <person name="Liber J."/>
            <person name="Desiro A."/>
            <person name="Na H."/>
            <person name="Kennedy M."/>
            <person name="Barry K."/>
            <person name="Grigoriev I.V."/>
            <person name="Miller A.N."/>
            <person name="O'Donnell K."/>
            <person name="Stajich J.E."/>
            <person name="Bonito G."/>
        </authorList>
    </citation>
    <scope>NUCLEOTIDE SEQUENCE</scope>
    <source>
        <strain evidence="4">MES-2147</strain>
    </source>
</reference>
<dbReference type="GO" id="GO:0009190">
    <property type="term" value="P:cyclic nucleotide biosynthetic process"/>
    <property type="evidence" value="ECO:0007669"/>
    <property type="project" value="InterPro"/>
</dbReference>
<dbReference type="Pfam" id="PF00211">
    <property type="entry name" value="Guanylate_cyc"/>
    <property type="match status" value="1"/>
</dbReference>
<sequence>MSGNKRLQITRQTGESVPTASRSGNLSEFGGLTSLKILGLMDVTITDSVPDDCVERRVRTSTSTLHNMSYGMADTLGNSENLCIWDLVHPKFQAKDDEVLFGLFDGRSGESKSSCQMASQLKDRFGQCLKIELEKLEDLDTVLCALRRTFLGLDRDLSPLAQEDEGKGGVSALVAYIKGVTLYTANVGDAVAVLVKKSDAFNLVSHKHIPWNPTEVSRIKQAGGFVSEDGLLNGELDISRSFGQYHLVPIVNSNPYIETTTLTEDDDFLIMASKSFWDAMSYNTAVDIARAGMRIYGDLMHASQKLRDIAISYGAREHMVVMLIGVGDLFKKKEPLDGAEYVQHKKRPKYTEGPADALKYLKPEIEPPQGDVAMVFTYIKDSSRLWEGVSTQMAIAVKEHFNIMRRQLRSIGGYEVKNEGDAMMASFSSVPAAVLWCLKVQELLVAADWPQEILDSEEGKTIWSDTDPKYEIYRGLSVRMGIHCGRPVSHRDEVTRRMDYYGPMVNRAARICNSADGGEICVSSDVIKVMKQMELLGTLEDSDSPDAEHIREITKLGNVVFDIGEKKLKGLETPETLYLLYTGQLSVRFSKDQKRAAGPQNLGTQEVVKQEVVKQPMYLDANSVVTLQNICLRLERLVSGAVTKHGRASDEALKLLSLPINEGADQDVLACIADNCIARIENCDSQLYMIKSGPFVEVYESLSKALDRDPGYIMRALQTYVGMM</sequence>
<dbReference type="GO" id="GO:0035556">
    <property type="term" value="P:intracellular signal transduction"/>
    <property type="evidence" value="ECO:0007669"/>
    <property type="project" value="InterPro"/>
</dbReference>
<evidence type="ECO:0000259" key="3">
    <source>
        <dbReference type="PROSITE" id="PS51746"/>
    </source>
</evidence>
<dbReference type="OrthoDB" id="2021138at2759"/>
<evidence type="ECO:0000259" key="2">
    <source>
        <dbReference type="PROSITE" id="PS50125"/>
    </source>
</evidence>
<comment type="caution">
    <text evidence="4">The sequence shown here is derived from an EMBL/GenBank/DDBJ whole genome shotgun (WGS) entry which is preliminary data.</text>
</comment>
<feature type="non-terminal residue" evidence="4">
    <location>
        <position position="724"/>
    </location>
</feature>
<dbReference type="InterPro" id="IPR036457">
    <property type="entry name" value="PPM-type-like_dom_sf"/>
</dbReference>
<keyword evidence="5" id="KW-1185">Reference proteome</keyword>
<dbReference type="SMART" id="SM00332">
    <property type="entry name" value="PP2Cc"/>
    <property type="match status" value="1"/>
</dbReference>
<gene>
    <name evidence="4" type="primary">CYR1_2</name>
    <name evidence="4" type="ORF">BGZ65_008386</name>
</gene>
<organism evidence="4 5">
    <name type="scientific">Modicella reniformis</name>
    <dbReference type="NCBI Taxonomy" id="1440133"/>
    <lineage>
        <taxon>Eukaryota</taxon>
        <taxon>Fungi</taxon>
        <taxon>Fungi incertae sedis</taxon>
        <taxon>Mucoromycota</taxon>
        <taxon>Mortierellomycotina</taxon>
        <taxon>Mortierellomycetes</taxon>
        <taxon>Mortierellales</taxon>
        <taxon>Mortierellaceae</taxon>
        <taxon>Modicella</taxon>
    </lineage>
</organism>
<dbReference type="Proteomes" id="UP000749646">
    <property type="component" value="Unassembled WGS sequence"/>
</dbReference>